<keyword evidence="3" id="KW-1185">Reference proteome</keyword>
<evidence type="ECO:0000313" key="2">
    <source>
        <dbReference type="EMBL" id="CAI9739283.1"/>
    </source>
</evidence>
<protein>
    <submittedName>
        <fullName evidence="2">Uncharacterized protein</fullName>
    </submittedName>
</protein>
<keyword evidence="1" id="KW-0812">Transmembrane</keyword>
<keyword evidence="1" id="KW-1133">Transmembrane helix</keyword>
<name>A0AA36FMI9_OCTVU</name>
<sequence length="129" mass="14271">MRRYQLSIIVFSQKTHYCEKDIGLVEVSSRPLIYEADIKPLEIESHEKKRHLVKYINDPPLHQRLCKFVFVYETILVNVVIVAVIVVVVVVGGGVGGGGGVAVLAVVRVGVKLARGMVSCKTVRTNMLI</sequence>
<feature type="transmembrane region" description="Helical" evidence="1">
    <location>
        <begin position="75"/>
        <end position="107"/>
    </location>
</feature>
<dbReference type="AlphaFoldDB" id="A0AA36FMI9"/>
<dbReference type="Proteomes" id="UP001162480">
    <property type="component" value="Chromosome 23"/>
</dbReference>
<accession>A0AA36FMI9</accession>
<organism evidence="2 3">
    <name type="scientific">Octopus vulgaris</name>
    <name type="common">Common octopus</name>
    <dbReference type="NCBI Taxonomy" id="6645"/>
    <lineage>
        <taxon>Eukaryota</taxon>
        <taxon>Metazoa</taxon>
        <taxon>Spiralia</taxon>
        <taxon>Lophotrochozoa</taxon>
        <taxon>Mollusca</taxon>
        <taxon>Cephalopoda</taxon>
        <taxon>Coleoidea</taxon>
        <taxon>Octopodiformes</taxon>
        <taxon>Octopoda</taxon>
        <taxon>Incirrata</taxon>
        <taxon>Octopodidae</taxon>
        <taxon>Octopus</taxon>
    </lineage>
</organism>
<dbReference type="EMBL" id="OX597836">
    <property type="protein sequence ID" value="CAI9739283.1"/>
    <property type="molecule type" value="Genomic_DNA"/>
</dbReference>
<gene>
    <name evidence="2" type="ORF">OCTVUL_1B011590</name>
</gene>
<evidence type="ECO:0000313" key="3">
    <source>
        <dbReference type="Proteomes" id="UP001162480"/>
    </source>
</evidence>
<reference evidence="2" key="1">
    <citation type="submission" date="2023-08" db="EMBL/GenBank/DDBJ databases">
        <authorList>
            <person name="Alioto T."/>
            <person name="Alioto T."/>
            <person name="Gomez Garrido J."/>
        </authorList>
    </citation>
    <scope>NUCLEOTIDE SEQUENCE</scope>
</reference>
<keyword evidence="1" id="KW-0472">Membrane</keyword>
<evidence type="ECO:0000256" key="1">
    <source>
        <dbReference type="SAM" id="Phobius"/>
    </source>
</evidence>
<proteinExistence type="predicted"/>